<keyword evidence="3" id="KW-1185">Reference proteome</keyword>
<organism evidence="2 3">
    <name type="scientific">Methanoregula boonei (strain DSM 21154 / JCM 14090 / 6A8)</name>
    <dbReference type="NCBI Taxonomy" id="456442"/>
    <lineage>
        <taxon>Archaea</taxon>
        <taxon>Methanobacteriati</taxon>
        <taxon>Methanobacteriota</taxon>
        <taxon>Stenosarchaea group</taxon>
        <taxon>Methanomicrobia</taxon>
        <taxon>Methanomicrobiales</taxon>
        <taxon>Methanoregulaceae</taxon>
        <taxon>Methanoregula</taxon>
    </lineage>
</organism>
<gene>
    <name evidence="2" type="ordered locus">Mboo_1079</name>
</gene>
<protein>
    <submittedName>
        <fullName evidence="2">Uncharacterized protein</fullName>
    </submittedName>
</protein>
<dbReference type="KEGG" id="mbn:Mboo_1079"/>
<dbReference type="Proteomes" id="UP000002408">
    <property type="component" value="Chromosome"/>
</dbReference>
<feature type="compositionally biased region" description="Basic and acidic residues" evidence="1">
    <location>
        <begin position="302"/>
        <end position="316"/>
    </location>
</feature>
<evidence type="ECO:0000256" key="1">
    <source>
        <dbReference type="SAM" id="MobiDB-lite"/>
    </source>
</evidence>
<dbReference type="EMBL" id="CP000780">
    <property type="protein sequence ID" value="ABS55597.1"/>
    <property type="molecule type" value="Genomic_DNA"/>
</dbReference>
<name>A7I786_METB6</name>
<dbReference type="HOGENOM" id="CLU_768614_0_0_2"/>
<reference evidence="3" key="1">
    <citation type="journal article" date="2015" name="Microbiology">
        <title>Genome of Methanoregula boonei 6A8 reveals adaptations to oligotrophic peatland environments.</title>
        <authorList>
            <person name="Braeuer S."/>
            <person name="Cadillo-Quiroz H."/>
            <person name="Kyrpides N."/>
            <person name="Woyke T."/>
            <person name="Goodwin L."/>
            <person name="Detter C."/>
            <person name="Podell S."/>
            <person name="Yavitt J.B."/>
            <person name="Zinder S.H."/>
        </authorList>
    </citation>
    <scope>NUCLEOTIDE SEQUENCE [LARGE SCALE GENOMIC DNA]</scope>
    <source>
        <strain evidence="3">DSM 21154 / JCM 14090 / 6A8</strain>
    </source>
</reference>
<dbReference type="AlphaFoldDB" id="A7I786"/>
<evidence type="ECO:0000313" key="3">
    <source>
        <dbReference type="Proteomes" id="UP000002408"/>
    </source>
</evidence>
<evidence type="ECO:0000313" key="2">
    <source>
        <dbReference type="EMBL" id="ABS55597.1"/>
    </source>
</evidence>
<accession>A7I786</accession>
<dbReference type="RefSeq" id="WP_012106624.1">
    <property type="nucleotide sequence ID" value="NC_009712.1"/>
</dbReference>
<feature type="region of interest" description="Disordered" evidence="1">
    <location>
        <begin position="195"/>
        <end position="360"/>
    </location>
</feature>
<dbReference type="OrthoDB" id="383400at2157"/>
<feature type="compositionally biased region" description="Basic and acidic residues" evidence="1">
    <location>
        <begin position="278"/>
        <end position="291"/>
    </location>
</feature>
<dbReference type="eggNOG" id="arCOG12691">
    <property type="taxonomic scope" value="Archaea"/>
</dbReference>
<sequence>MTESVITEFAGNEREKLSRVYRYSPGGVRVLDSHDVTKRLYKFDPATTTMTENDPAQPNKILRRFVFDNYGMLEETFSFGNPPRTYRYEAGGRQIVMREGGDYGAVGKTYSFEGNGVAETAFGRDGSIERVYAFDPKNETIIIRRGGWYGDIERRLVFERLDVSVFCEPEAFLQFLMFTEKSQRETDAEIDEEVAKIRSSSGSGSRYAYTGPRHTSDDTGRPAGISVERSRIAPGRAPASRAASRDDSGIDFIPDADSSRDLPRGPPGARVQSTSIPIEERFRSMRDEDQRLTTGRSASIPLDERFRSSREEDRTLTKGRSASIPLEERFGNEENDKDELTPGRSTQISYEERRKGSRLQ</sequence>
<dbReference type="GeneID" id="5411684"/>
<feature type="compositionally biased region" description="Basic and acidic residues" evidence="1">
    <location>
        <begin position="326"/>
        <end position="341"/>
    </location>
</feature>
<proteinExistence type="predicted"/>
<feature type="compositionally biased region" description="Low complexity" evidence="1">
    <location>
        <begin position="232"/>
        <end position="242"/>
    </location>
</feature>